<evidence type="ECO:0000313" key="2">
    <source>
        <dbReference type="EMBL" id="MDB1125110.1"/>
    </source>
</evidence>
<gene>
    <name evidence="2" type="ORF">PGX00_16270</name>
</gene>
<dbReference type="EMBL" id="JAQLOI010000003">
    <property type="protein sequence ID" value="MDB1125110.1"/>
    <property type="molecule type" value="Genomic_DNA"/>
</dbReference>
<feature type="transmembrane region" description="Helical" evidence="1">
    <location>
        <begin position="85"/>
        <end position="103"/>
    </location>
</feature>
<reference evidence="2 3" key="1">
    <citation type="submission" date="2023-01" db="EMBL/GenBank/DDBJ databases">
        <title>Vibrio sp. KJ40-1 sp.nov, isolated from marine algae.</title>
        <authorList>
            <person name="Butt M."/>
            <person name="Kim J.M.J."/>
            <person name="Jeon C.O.C."/>
        </authorList>
    </citation>
    <scope>NUCLEOTIDE SEQUENCE [LARGE SCALE GENOMIC DNA]</scope>
    <source>
        <strain evidence="2 3">KJ40-1</strain>
    </source>
</reference>
<keyword evidence="1" id="KW-0472">Membrane</keyword>
<dbReference type="Proteomes" id="UP001210678">
    <property type="component" value="Unassembled WGS sequence"/>
</dbReference>
<keyword evidence="1" id="KW-1133">Transmembrane helix</keyword>
<name>A0ABT4YUH2_9VIBR</name>
<sequence>MHKIRSFLQNSSSGKMVFGFFILTNLVYGAILGYTIPLVLSFSPDSILFDMSPTGYSYDQAIQLLESLGAEGRYAYLTIQIPLDFVYPAMFAVSYTLLLVWFFKRCLPVDSKLYLLTLFPVLAGLSDYLENFGIIAMLNDYPTVSEELVRTTSLFTVAKSGFTTLYFVILLITLLFLLKKLLAKR</sequence>
<feature type="transmembrane region" description="Helical" evidence="1">
    <location>
        <begin position="20"/>
        <end position="42"/>
    </location>
</feature>
<feature type="transmembrane region" description="Helical" evidence="1">
    <location>
        <begin position="158"/>
        <end position="178"/>
    </location>
</feature>
<evidence type="ECO:0000313" key="3">
    <source>
        <dbReference type="Proteomes" id="UP001210678"/>
    </source>
</evidence>
<evidence type="ECO:0000256" key="1">
    <source>
        <dbReference type="SAM" id="Phobius"/>
    </source>
</evidence>
<accession>A0ABT4YUH2</accession>
<keyword evidence="3" id="KW-1185">Reference proteome</keyword>
<protein>
    <submittedName>
        <fullName evidence="2">Uncharacterized protein</fullName>
    </submittedName>
</protein>
<comment type="caution">
    <text evidence="2">The sequence shown here is derived from an EMBL/GenBank/DDBJ whole genome shotgun (WGS) entry which is preliminary data.</text>
</comment>
<keyword evidence="1" id="KW-0812">Transmembrane</keyword>
<proteinExistence type="predicted"/>
<organism evidence="2 3">
    <name type="scientific">Vibrio algarum</name>
    <dbReference type="NCBI Taxonomy" id="3020714"/>
    <lineage>
        <taxon>Bacteria</taxon>
        <taxon>Pseudomonadati</taxon>
        <taxon>Pseudomonadota</taxon>
        <taxon>Gammaproteobacteria</taxon>
        <taxon>Vibrionales</taxon>
        <taxon>Vibrionaceae</taxon>
        <taxon>Vibrio</taxon>
    </lineage>
</organism>
<feature type="transmembrane region" description="Helical" evidence="1">
    <location>
        <begin position="115"/>
        <end position="138"/>
    </location>
</feature>
<dbReference type="RefSeq" id="WP_272138514.1">
    <property type="nucleotide sequence ID" value="NZ_JAQLOI010000003.1"/>
</dbReference>